<dbReference type="InterPro" id="IPR020603">
    <property type="entry name" value="MraZ_dom"/>
</dbReference>
<dbReference type="SUPFAM" id="SSF89447">
    <property type="entry name" value="AbrB/MazE/MraZ-like"/>
    <property type="match status" value="1"/>
</dbReference>
<dbReference type="PANTHER" id="PTHR34701:SF1">
    <property type="entry name" value="TRANSCRIPTIONAL REGULATOR MRAZ"/>
    <property type="match status" value="1"/>
</dbReference>
<evidence type="ECO:0000256" key="1">
    <source>
        <dbReference type="ARBA" id="ARBA00013860"/>
    </source>
</evidence>
<organism evidence="9 10">
    <name type="scientific">Candidatus Doriopsillibacter californiensis</name>
    <dbReference type="NCBI Taxonomy" id="2970740"/>
    <lineage>
        <taxon>Bacteria</taxon>
        <taxon>Pseudomonadati</taxon>
        <taxon>Pseudomonadota</taxon>
        <taxon>Gammaproteobacteria</taxon>
        <taxon>Candidatus Tethybacterales</taxon>
        <taxon>Candidatus Persebacteraceae</taxon>
        <taxon>Candidatus Doriopsillibacter</taxon>
    </lineage>
</organism>
<dbReference type="Proteomes" id="UP001168167">
    <property type="component" value="Unassembled WGS sequence"/>
</dbReference>
<proteinExistence type="inferred from homology"/>
<dbReference type="PANTHER" id="PTHR34701">
    <property type="entry name" value="TRANSCRIPTIONAL REGULATOR MRAZ"/>
    <property type="match status" value="1"/>
</dbReference>
<comment type="similarity">
    <text evidence="7">Belongs to the MraZ family.</text>
</comment>
<dbReference type="Pfam" id="PF02381">
    <property type="entry name" value="MraZ"/>
    <property type="match status" value="2"/>
</dbReference>
<evidence type="ECO:0000256" key="5">
    <source>
        <dbReference type="ARBA" id="ARBA00023125"/>
    </source>
</evidence>
<dbReference type="InterPro" id="IPR037914">
    <property type="entry name" value="SpoVT-AbrB_sf"/>
</dbReference>
<feature type="domain" description="SpoVT-AbrB" evidence="8">
    <location>
        <begin position="9"/>
        <end position="53"/>
    </location>
</feature>
<gene>
    <name evidence="7" type="primary">mraZ</name>
    <name evidence="9" type="ORF">NQX30_02680</name>
</gene>
<dbReference type="InterPro" id="IPR035644">
    <property type="entry name" value="MraZ_C"/>
</dbReference>
<dbReference type="EMBL" id="JANQAO010000001">
    <property type="protein sequence ID" value="MDM5147280.1"/>
    <property type="molecule type" value="Genomic_DNA"/>
</dbReference>
<dbReference type="Gene3D" id="3.40.1550.20">
    <property type="entry name" value="Transcriptional regulator MraZ domain"/>
    <property type="match status" value="1"/>
</dbReference>
<comment type="subcellular location">
    <subcellularLocation>
        <location evidence="7">Cytoplasm</location>
        <location evidence="7">Nucleoid</location>
    </subcellularLocation>
</comment>
<dbReference type="CDD" id="cd16321">
    <property type="entry name" value="MraZ_C"/>
    <property type="match status" value="1"/>
</dbReference>
<evidence type="ECO:0000256" key="2">
    <source>
        <dbReference type="ARBA" id="ARBA00022490"/>
    </source>
</evidence>
<evidence type="ECO:0000256" key="3">
    <source>
        <dbReference type="ARBA" id="ARBA00022737"/>
    </source>
</evidence>
<keyword evidence="3" id="KW-0677">Repeat</keyword>
<dbReference type="InterPro" id="IPR003444">
    <property type="entry name" value="MraZ"/>
</dbReference>
<dbReference type="HAMAP" id="MF_01008">
    <property type="entry name" value="MraZ"/>
    <property type="match status" value="1"/>
</dbReference>
<evidence type="ECO:0000313" key="9">
    <source>
        <dbReference type="EMBL" id="MDM5147280.1"/>
    </source>
</evidence>
<evidence type="ECO:0000313" key="10">
    <source>
        <dbReference type="Proteomes" id="UP001168167"/>
    </source>
</evidence>
<dbReference type="InterPro" id="IPR007159">
    <property type="entry name" value="SpoVT-AbrB_dom"/>
</dbReference>
<protein>
    <recommendedName>
        <fullName evidence="1 7">Transcriptional regulator MraZ</fullName>
    </recommendedName>
</protein>
<evidence type="ECO:0000256" key="4">
    <source>
        <dbReference type="ARBA" id="ARBA00023015"/>
    </source>
</evidence>
<reference evidence="9" key="1">
    <citation type="submission" date="2022-08" db="EMBL/GenBank/DDBJ databases">
        <authorList>
            <person name="Dzunkova M."/>
            <person name="La Clair J."/>
            <person name="Tyml T."/>
            <person name="Doud D."/>
            <person name="Schulz F."/>
            <person name="Piquer S."/>
            <person name="Porcel Sanchis D."/>
            <person name="Osborn A."/>
            <person name="Robinson D."/>
            <person name="Louie K.B."/>
            <person name="Bowen B.P."/>
            <person name="Bowers R."/>
            <person name="Lee J."/>
            <person name="Arnau Llombart V."/>
            <person name="Diaz Villanueva W."/>
            <person name="Gosliner T."/>
            <person name="Northen T."/>
            <person name="Cheng J.-F."/>
            <person name="Burkart M.D."/>
            <person name="Woyke T."/>
        </authorList>
    </citation>
    <scope>NUCLEOTIDE SEQUENCE</scope>
    <source>
        <strain evidence="9">Df01</strain>
    </source>
</reference>
<keyword evidence="10" id="KW-1185">Reference proteome</keyword>
<dbReference type="CDD" id="cd16320">
    <property type="entry name" value="MraZ_N"/>
    <property type="match status" value="1"/>
</dbReference>
<evidence type="ECO:0000256" key="6">
    <source>
        <dbReference type="ARBA" id="ARBA00023163"/>
    </source>
</evidence>
<comment type="caution">
    <text evidence="9">The sequence shown here is derived from an EMBL/GenBank/DDBJ whole genome shotgun (WGS) entry which is preliminary data.</text>
</comment>
<dbReference type="PROSITE" id="PS51740">
    <property type="entry name" value="SPOVT_ABRB"/>
    <property type="match status" value="1"/>
</dbReference>
<sequence>MADSHQTGTAKIKLDDRGRLAVPNRYRPLLQRSGGFYLTAHPHGCLTIYDAVRFAYIQEQFEQRSNHYHDTTLEDMIIGCAEQMQLDSAGRILISNGLRAEACIDREVRMFSLPDSIRIWDDKIWEQKKLLMVSRLQDDTETSELWRNVKL</sequence>
<keyword evidence="4 7" id="KW-0805">Transcription regulation</keyword>
<evidence type="ECO:0000256" key="7">
    <source>
        <dbReference type="HAMAP-Rule" id="MF_01008"/>
    </source>
</evidence>
<name>A0ABT7QL07_9GAMM</name>
<reference evidence="9" key="2">
    <citation type="journal article" date="2023" name="Microbiome">
        <title>Synthase-selected sorting approach identifies a beta-lactone synthase in a nudibranch symbiotic bacterium.</title>
        <authorList>
            <person name="Dzunkova M."/>
            <person name="La Clair J.J."/>
            <person name="Tyml T."/>
            <person name="Doud D."/>
            <person name="Schulz F."/>
            <person name="Piquer-Esteban S."/>
            <person name="Porcel Sanchis D."/>
            <person name="Osborn A."/>
            <person name="Robinson D."/>
            <person name="Louie K.B."/>
            <person name="Bowen B.P."/>
            <person name="Bowers R.M."/>
            <person name="Lee J."/>
            <person name="Arnau V."/>
            <person name="Diaz-Villanueva W."/>
            <person name="Stepanauskas R."/>
            <person name="Gosliner T."/>
            <person name="Date S.V."/>
            <person name="Northen T.R."/>
            <person name="Cheng J.F."/>
            <person name="Burkart M.D."/>
            <person name="Woyke T."/>
        </authorList>
    </citation>
    <scope>NUCLEOTIDE SEQUENCE</scope>
    <source>
        <strain evidence="9">Df01</strain>
    </source>
</reference>
<keyword evidence="2 7" id="KW-0963">Cytoplasm</keyword>
<dbReference type="InterPro" id="IPR038619">
    <property type="entry name" value="MraZ_sf"/>
</dbReference>
<comment type="subunit">
    <text evidence="7">Forms oligomers.</text>
</comment>
<evidence type="ECO:0000259" key="8">
    <source>
        <dbReference type="PROSITE" id="PS51740"/>
    </source>
</evidence>
<accession>A0ABT7QL07</accession>
<keyword evidence="6 7" id="KW-0804">Transcription</keyword>
<dbReference type="InterPro" id="IPR035642">
    <property type="entry name" value="MraZ_N"/>
</dbReference>
<keyword evidence="5 7" id="KW-0238">DNA-binding</keyword>